<dbReference type="CDD" id="cd16841">
    <property type="entry name" value="RraA_family"/>
    <property type="match status" value="1"/>
</dbReference>
<feature type="binding site" evidence="13">
    <location>
        <position position="114"/>
    </location>
    <ligand>
        <name>Mg(2+)</name>
        <dbReference type="ChEBI" id="CHEBI:18420"/>
    </ligand>
</feature>
<dbReference type="GO" id="GO:0008948">
    <property type="term" value="F:oxaloacetate decarboxylase activity"/>
    <property type="evidence" value="ECO:0007669"/>
    <property type="project" value="UniProtKB-EC"/>
</dbReference>
<dbReference type="Gene3D" id="3.50.30.40">
    <property type="entry name" value="Ribonuclease E inhibitor RraA/RraA-like"/>
    <property type="match status" value="1"/>
</dbReference>
<dbReference type="NCBIfam" id="NF004850">
    <property type="entry name" value="PRK06201.1"/>
    <property type="match status" value="1"/>
</dbReference>
<comment type="cofactor">
    <cofactor evidence="2">
        <name>a divalent metal cation</name>
        <dbReference type="ChEBI" id="CHEBI:60240"/>
    </cofactor>
</comment>
<evidence type="ECO:0000313" key="14">
    <source>
        <dbReference type="EMBL" id="KOY83864.1"/>
    </source>
</evidence>
<keyword evidence="13" id="KW-0460">Magnesium</keyword>
<reference evidence="14 15" key="1">
    <citation type="submission" date="2015-07" db="EMBL/GenBank/DDBJ databases">
        <title>Genome sequencing project for genomic taxonomy and phylogenomics of Bacillus-like bacteria.</title>
        <authorList>
            <person name="Liu B."/>
            <person name="Wang J."/>
            <person name="Zhu Y."/>
            <person name="Liu G."/>
            <person name="Chen Q."/>
            <person name="Chen Z."/>
            <person name="Che J."/>
            <person name="Ge C."/>
            <person name="Shi H."/>
            <person name="Pan Z."/>
            <person name="Liu X."/>
        </authorList>
    </citation>
    <scope>NUCLEOTIDE SEQUENCE [LARGE SCALE GENOMIC DNA]</scope>
    <source>
        <strain evidence="14 15">DSM 54</strain>
    </source>
</reference>
<dbReference type="EC" id="4.1.1.112" evidence="6"/>
<dbReference type="GO" id="GO:0046872">
    <property type="term" value="F:metal ion binding"/>
    <property type="evidence" value="ECO:0007669"/>
    <property type="project" value="UniProtKB-KW"/>
</dbReference>
<gene>
    <name evidence="14" type="ORF">ADM90_02205</name>
</gene>
<dbReference type="EC" id="4.1.3.17" evidence="5"/>
<comment type="cofactor">
    <cofactor evidence="13">
        <name>Mg(2+)</name>
        <dbReference type="ChEBI" id="CHEBI:18420"/>
    </cofactor>
</comment>
<dbReference type="PATRIC" id="fig|33935.3.peg.4628"/>
<keyword evidence="13" id="KW-0479">Metal-binding</keyword>
<dbReference type="PANTHER" id="PTHR33254:SF4">
    <property type="entry name" value="4-HYDROXY-4-METHYL-2-OXOGLUTARATE ALDOLASE 3-RELATED"/>
    <property type="match status" value="1"/>
</dbReference>
<comment type="caution">
    <text evidence="14">The sequence shown here is derived from an EMBL/GenBank/DDBJ whole genome shotgun (WGS) entry which is preliminary data.</text>
</comment>
<comment type="function">
    <text evidence="8">Catalyzes the aldol cleavage of 4-hydroxy-4-methyl-2-oxoglutarate (HMG) into 2 molecules of pyruvate. Also contains a secondary oxaloacetate (OAA) decarboxylase activity due to the common pyruvate enolate transition state formed following C-C bond cleavage in the retro-aldol and decarboxylation reactions.</text>
</comment>
<evidence type="ECO:0000256" key="7">
    <source>
        <dbReference type="ARBA" id="ARBA00016549"/>
    </source>
</evidence>
<feature type="binding site" evidence="13">
    <location>
        <position position="113"/>
    </location>
    <ligand>
        <name>substrate</name>
    </ligand>
</feature>
<accession>A0A0N0CX57</accession>
<dbReference type="InterPro" id="IPR005493">
    <property type="entry name" value="RraA/RraA-like"/>
</dbReference>
<evidence type="ECO:0000256" key="11">
    <source>
        <dbReference type="ARBA" id="ARBA00032305"/>
    </source>
</evidence>
<evidence type="ECO:0000256" key="6">
    <source>
        <dbReference type="ARBA" id="ARBA00012947"/>
    </source>
</evidence>
<feature type="binding site" evidence="13">
    <location>
        <begin position="91"/>
        <end position="94"/>
    </location>
    <ligand>
        <name>substrate</name>
    </ligand>
</feature>
<name>A0A0N0CX57_9BACI</name>
<evidence type="ECO:0000256" key="9">
    <source>
        <dbReference type="ARBA" id="ARBA00029596"/>
    </source>
</evidence>
<dbReference type="InterPro" id="IPR036704">
    <property type="entry name" value="RraA/RraA-like_sf"/>
</dbReference>
<dbReference type="STRING" id="33935.ADM90_02205"/>
<dbReference type="SUPFAM" id="SSF89562">
    <property type="entry name" value="RraA-like"/>
    <property type="match status" value="1"/>
</dbReference>
<evidence type="ECO:0000256" key="2">
    <source>
        <dbReference type="ARBA" id="ARBA00001968"/>
    </source>
</evidence>
<protein>
    <recommendedName>
        <fullName evidence="7">Putative 4-hydroxy-4-methyl-2-oxoglutarate aldolase</fullName>
        <ecNumber evidence="6">4.1.1.112</ecNumber>
        <ecNumber evidence="5">4.1.3.17</ecNumber>
    </recommendedName>
    <alternativeName>
        <fullName evidence="11">Oxaloacetate decarboxylase</fullName>
    </alternativeName>
    <alternativeName>
        <fullName evidence="9">Regulator of ribonuclease activity homolog</fullName>
    </alternativeName>
    <alternativeName>
        <fullName evidence="10">RraA-like protein</fullName>
    </alternativeName>
</protein>
<comment type="similarity">
    <text evidence="3">Belongs to the class II aldolase/RraA-like family.</text>
</comment>
<dbReference type="AlphaFoldDB" id="A0A0N0CX57"/>
<comment type="catalytic activity">
    <reaction evidence="12">
        <text>oxaloacetate + H(+) = pyruvate + CO2</text>
        <dbReference type="Rhea" id="RHEA:15641"/>
        <dbReference type="ChEBI" id="CHEBI:15361"/>
        <dbReference type="ChEBI" id="CHEBI:15378"/>
        <dbReference type="ChEBI" id="CHEBI:16452"/>
        <dbReference type="ChEBI" id="CHEBI:16526"/>
        <dbReference type="EC" id="4.1.1.112"/>
    </reaction>
</comment>
<sequence>MESVEKRVSKELVDAFGEISTTIIGDALGRFNCMSSIGHFNKPGIRLKGTAFTVKTSAGDNLMIHKAIHMAEPGDIIVIDGGGFENRALLGEIMSSIGQKKGLAGFVVDGAIRDPEEIKELGFPVYAKAATPAGPFREGPGQINVPIICAGAIVKPGDLIIGDDNGITVIPYERANNEVLQEAQRIEAMEKKQLEQIEAGTLNYDWIDETLMKKGVLGGTNV</sequence>
<organism evidence="14 15">
    <name type="scientific">Lysinibacillus macroides</name>
    <dbReference type="NCBI Taxonomy" id="33935"/>
    <lineage>
        <taxon>Bacteria</taxon>
        <taxon>Bacillati</taxon>
        <taxon>Bacillota</taxon>
        <taxon>Bacilli</taxon>
        <taxon>Bacillales</taxon>
        <taxon>Bacillaceae</taxon>
        <taxon>Lysinibacillus</taxon>
    </lineage>
</organism>
<dbReference type="PANTHER" id="PTHR33254">
    <property type="entry name" value="4-HYDROXY-4-METHYL-2-OXOGLUTARATE ALDOLASE 3-RELATED"/>
    <property type="match status" value="1"/>
</dbReference>
<evidence type="ECO:0000256" key="3">
    <source>
        <dbReference type="ARBA" id="ARBA00008621"/>
    </source>
</evidence>
<dbReference type="OrthoDB" id="9784786at2"/>
<proteinExistence type="inferred from homology"/>
<evidence type="ECO:0000256" key="5">
    <source>
        <dbReference type="ARBA" id="ARBA00012213"/>
    </source>
</evidence>
<comment type="subunit">
    <text evidence="4">Homotrimer.</text>
</comment>
<evidence type="ECO:0000256" key="12">
    <source>
        <dbReference type="ARBA" id="ARBA00047973"/>
    </source>
</evidence>
<comment type="catalytic activity">
    <reaction evidence="1">
        <text>4-hydroxy-4-methyl-2-oxoglutarate = 2 pyruvate</text>
        <dbReference type="Rhea" id="RHEA:22748"/>
        <dbReference type="ChEBI" id="CHEBI:15361"/>
        <dbReference type="ChEBI" id="CHEBI:58276"/>
        <dbReference type="EC" id="4.1.3.17"/>
    </reaction>
</comment>
<dbReference type="EMBL" id="LGCI01000003">
    <property type="protein sequence ID" value="KOY83864.1"/>
    <property type="molecule type" value="Genomic_DNA"/>
</dbReference>
<evidence type="ECO:0000256" key="10">
    <source>
        <dbReference type="ARBA" id="ARBA00030169"/>
    </source>
</evidence>
<evidence type="ECO:0000256" key="1">
    <source>
        <dbReference type="ARBA" id="ARBA00001342"/>
    </source>
</evidence>
<dbReference type="Proteomes" id="UP000037977">
    <property type="component" value="Unassembled WGS sequence"/>
</dbReference>
<evidence type="ECO:0000313" key="15">
    <source>
        <dbReference type="Proteomes" id="UP000037977"/>
    </source>
</evidence>
<evidence type="ECO:0000256" key="8">
    <source>
        <dbReference type="ARBA" id="ARBA00025046"/>
    </source>
</evidence>
<dbReference type="GO" id="GO:0047443">
    <property type="term" value="F:4-hydroxy-4-methyl-2-oxoglutarate aldolase activity"/>
    <property type="evidence" value="ECO:0007669"/>
    <property type="project" value="UniProtKB-EC"/>
</dbReference>
<evidence type="ECO:0000256" key="13">
    <source>
        <dbReference type="PIRSR" id="PIRSR605493-1"/>
    </source>
</evidence>
<evidence type="ECO:0000256" key="4">
    <source>
        <dbReference type="ARBA" id="ARBA00011233"/>
    </source>
</evidence>
<dbReference type="Pfam" id="PF03737">
    <property type="entry name" value="RraA-like"/>
    <property type="match status" value="1"/>
</dbReference>
<keyword evidence="15" id="KW-1185">Reference proteome</keyword>